<evidence type="ECO:0000313" key="1">
    <source>
        <dbReference type="EMBL" id="VWC46792.1"/>
    </source>
</evidence>
<evidence type="ECO:0000313" key="2">
    <source>
        <dbReference type="Proteomes" id="UP000494261"/>
    </source>
</evidence>
<protein>
    <submittedName>
        <fullName evidence="1">Uncharacterized protein</fullName>
    </submittedName>
</protein>
<dbReference type="Proteomes" id="UP000494261">
    <property type="component" value="Unassembled WGS sequence"/>
</dbReference>
<accession>A0A6P2STG9</accession>
<organism evidence="1 2">
    <name type="scientific">Burkholderia aenigmatica</name>
    <dbReference type="NCBI Taxonomy" id="2015348"/>
    <lineage>
        <taxon>Bacteria</taxon>
        <taxon>Pseudomonadati</taxon>
        <taxon>Pseudomonadota</taxon>
        <taxon>Betaproteobacteria</taxon>
        <taxon>Burkholderiales</taxon>
        <taxon>Burkholderiaceae</taxon>
        <taxon>Burkholderia</taxon>
        <taxon>Burkholderia cepacia complex</taxon>
    </lineage>
</organism>
<proteinExistence type="predicted"/>
<dbReference type="AlphaFoldDB" id="A0A6P2STG9"/>
<dbReference type="EMBL" id="CABVQC010000082">
    <property type="protein sequence ID" value="VWC46792.1"/>
    <property type="molecule type" value="Genomic_DNA"/>
</dbReference>
<reference evidence="1 2" key="1">
    <citation type="submission" date="2019-09" db="EMBL/GenBank/DDBJ databases">
        <authorList>
            <person name="Depoorter E."/>
        </authorList>
    </citation>
    <scope>NUCLEOTIDE SEQUENCE [LARGE SCALE GENOMIC DNA]</scope>
    <source>
        <strain evidence="1">LMG 13014</strain>
    </source>
</reference>
<sequence>MSIQPIYKDLWPELAKAACAMVRAHMDNETMVPALDDVAEQYPNLTREQLTCLWMGVNAKAREGLIGA</sequence>
<gene>
    <name evidence="1" type="ORF">BLA13014_07345</name>
</gene>
<name>A0A6P2STG9_9BURK</name>
<dbReference type="RefSeq" id="WP_175026089.1">
    <property type="nucleotide sequence ID" value="NZ_CABVQC010000082.1"/>
</dbReference>